<dbReference type="Pfam" id="PF02875">
    <property type="entry name" value="Mur_ligase_C"/>
    <property type="match status" value="1"/>
</dbReference>
<dbReference type="PANTHER" id="PTHR43024:SF1">
    <property type="entry name" value="UDP-N-ACETYLMURAMOYL-TRIPEPTIDE--D-ALANYL-D-ALANINE LIGASE"/>
    <property type="match status" value="1"/>
</dbReference>
<evidence type="ECO:0000256" key="6">
    <source>
        <dbReference type="ARBA" id="ARBA00022960"/>
    </source>
</evidence>
<dbReference type="InterPro" id="IPR004101">
    <property type="entry name" value="Mur_ligase_C"/>
</dbReference>
<evidence type="ECO:0000256" key="11">
    <source>
        <dbReference type="RuleBase" id="RU004136"/>
    </source>
</evidence>
<gene>
    <name evidence="10" type="primary">murF</name>
    <name evidence="15" type="ORF">G3T16_15640</name>
</gene>
<dbReference type="UniPathway" id="UPA00219"/>
<evidence type="ECO:0000313" key="15">
    <source>
        <dbReference type="EMBL" id="QIB66608.1"/>
    </source>
</evidence>
<dbReference type="InterPro" id="IPR036565">
    <property type="entry name" value="Mur-like_cat_sf"/>
</dbReference>
<dbReference type="InterPro" id="IPR036615">
    <property type="entry name" value="Mur_ligase_C_dom_sf"/>
</dbReference>
<evidence type="ECO:0000256" key="4">
    <source>
        <dbReference type="ARBA" id="ARBA00022741"/>
    </source>
</evidence>
<comment type="catalytic activity">
    <reaction evidence="10 11">
        <text>D-alanyl-D-alanine + UDP-N-acetyl-alpha-D-muramoyl-L-alanyl-gamma-D-glutamyl-meso-2,6-diaminopimelate + ATP = UDP-N-acetyl-alpha-D-muramoyl-L-alanyl-gamma-D-glutamyl-meso-2,6-diaminopimeloyl-D-alanyl-D-alanine + ADP + phosphate + H(+)</text>
        <dbReference type="Rhea" id="RHEA:28374"/>
        <dbReference type="ChEBI" id="CHEBI:15378"/>
        <dbReference type="ChEBI" id="CHEBI:30616"/>
        <dbReference type="ChEBI" id="CHEBI:43474"/>
        <dbReference type="ChEBI" id="CHEBI:57822"/>
        <dbReference type="ChEBI" id="CHEBI:61386"/>
        <dbReference type="ChEBI" id="CHEBI:83905"/>
        <dbReference type="ChEBI" id="CHEBI:456216"/>
        <dbReference type="EC" id="6.3.2.10"/>
    </reaction>
</comment>
<dbReference type="GO" id="GO:0047480">
    <property type="term" value="F:UDP-N-acetylmuramoyl-tripeptide-D-alanyl-D-alanine ligase activity"/>
    <property type="evidence" value="ECO:0007669"/>
    <property type="project" value="UniProtKB-UniRule"/>
</dbReference>
<reference evidence="15 16" key="1">
    <citation type="submission" date="2020-02" db="EMBL/GenBank/DDBJ databases">
        <title>Genome sequencing for Kineobactrum sp. M2.</title>
        <authorList>
            <person name="Park S.-J."/>
        </authorList>
    </citation>
    <scope>NUCLEOTIDE SEQUENCE [LARGE SCALE GENOMIC DNA]</scope>
    <source>
        <strain evidence="15 16">M2</strain>
    </source>
</reference>
<evidence type="ECO:0000256" key="3">
    <source>
        <dbReference type="ARBA" id="ARBA00022618"/>
    </source>
</evidence>
<dbReference type="InterPro" id="IPR035911">
    <property type="entry name" value="MurE/MurF_N"/>
</dbReference>
<keyword evidence="2 10" id="KW-0436">Ligase</keyword>
<dbReference type="NCBIfam" id="TIGR01143">
    <property type="entry name" value="murF"/>
    <property type="match status" value="1"/>
</dbReference>
<keyword evidence="16" id="KW-1185">Reference proteome</keyword>
<dbReference type="Gene3D" id="3.40.1390.10">
    <property type="entry name" value="MurE/MurF, N-terminal domain"/>
    <property type="match status" value="1"/>
</dbReference>
<evidence type="ECO:0000256" key="8">
    <source>
        <dbReference type="ARBA" id="ARBA00023306"/>
    </source>
</evidence>
<dbReference type="AlphaFoldDB" id="A0A6C0U3U4"/>
<keyword evidence="1 10" id="KW-0963">Cytoplasm</keyword>
<dbReference type="Proteomes" id="UP000477680">
    <property type="component" value="Chromosome"/>
</dbReference>
<keyword evidence="4 10" id="KW-0547">Nucleotide-binding</keyword>
<sequence>MMRSFWLTELQQPLEAQLRGADVAVGRISTDSRTIQPGDLFVALRGEHFDGHDYLDAVAAAGAAAALVDREVDSSLPLLRVADTRQALGHLGAFNRSLFQGRVVAITGSSGKTTVKNLIQAVLAQQGPTLATQGNLNNEIGVPLTLLRLAPEHRYAVVEMGAARAGDISWLGRLARPDVALLLNAMPAHLQGFGSLEGVAAAKGEIYEALAGTGTAILNADQPWAARWRSRTAATTVLDYGLQNPAAITANTIQSRGVAGISFIASTPAGDIPIRLQLPGLHNVSNALAAIAAGLACGISLGAIMAGLASVQPAPGRGAVYQGRGGATVVDDSYNANPGSVHAAIDLLASCSGRRTLILGAMRELGENSAQLHREVGAYARAQGIDRFCGVGPELAEAVTEFGGGEWFPDCAAAGTALAHSFDQTDTVLVKGSRGAAMERLLGALLEQRTEAKD</sequence>
<keyword evidence="6 10" id="KW-0133">Cell shape</keyword>
<dbReference type="SUPFAM" id="SSF53244">
    <property type="entry name" value="MurD-like peptide ligases, peptide-binding domain"/>
    <property type="match status" value="1"/>
</dbReference>
<evidence type="ECO:0000259" key="13">
    <source>
        <dbReference type="Pfam" id="PF02875"/>
    </source>
</evidence>
<dbReference type="Pfam" id="PF08245">
    <property type="entry name" value="Mur_ligase_M"/>
    <property type="match status" value="1"/>
</dbReference>
<dbReference type="PANTHER" id="PTHR43024">
    <property type="entry name" value="UDP-N-ACETYLMURAMOYL-TRIPEPTIDE--D-ALANYL-D-ALANINE LIGASE"/>
    <property type="match status" value="1"/>
</dbReference>
<comment type="similarity">
    <text evidence="10">Belongs to the MurCDEF family. MurF subfamily.</text>
</comment>
<dbReference type="InterPro" id="IPR051046">
    <property type="entry name" value="MurCDEF_CellWall_CoF430Synth"/>
</dbReference>
<keyword evidence="3 10" id="KW-0132">Cell division</keyword>
<organism evidence="15 16">
    <name type="scientific">Kineobactrum salinum</name>
    <dbReference type="NCBI Taxonomy" id="2708301"/>
    <lineage>
        <taxon>Bacteria</taxon>
        <taxon>Pseudomonadati</taxon>
        <taxon>Pseudomonadota</taxon>
        <taxon>Gammaproteobacteria</taxon>
        <taxon>Cellvibrionales</taxon>
        <taxon>Halieaceae</taxon>
        <taxon>Kineobactrum</taxon>
    </lineage>
</organism>
<comment type="function">
    <text evidence="10 11">Involved in cell wall formation. Catalyzes the final step in the synthesis of UDP-N-acetylmuramoyl-pentapeptide, the precursor of murein.</text>
</comment>
<dbReference type="GO" id="GO:0071555">
    <property type="term" value="P:cell wall organization"/>
    <property type="evidence" value="ECO:0007669"/>
    <property type="project" value="UniProtKB-KW"/>
</dbReference>
<dbReference type="KEGG" id="kim:G3T16_15640"/>
<protein>
    <recommendedName>
        <fullName evidence="10 11">UDP-N-acetylmuramoyl-tripeptide--D-alanyl-D-alanine ligase</fullName>
        <ecNumber evidence="10 11">6.3.2.10</ecNumber>
    </recommendedName>
    <alternativeName>
        <fullName evidence="10">D-alanyl-D-alanine-adding enzyme</fullName>
    </alternativeName>
</protein>
<feature type="domain" description="Mur ligase N-terminal catalytic" evidence="12">
    <location>
        <begin position="28"/>
        <end position="72"/>
    </location>
</feature>
<dbReference type="GO" id="GO:0005524">
    <property type="term" value="F:ATP binding"/>
    <property type="evidence" value="ECO:0007669"/>
    <property type="project" value="UniProtKB-UniRule"/>
</dbReference>
<dbReference type="Gene3D" id="3.90.190.20">
    <property type="entry name" value="Mur ligase, C-terminal domain"/>
    <property type="match status" value="1"/>
</dbReference>
<dbReference type="InterPro" id="IPR005863">
    <property type="entry name" value="UDP-N-AcMur_synth"/>
</dbReference>
<dbReference type="GO" id="GO:0051301">
    <property type="term" value="P:cell division"/>
    <property type="evidence" value="ECO:0007669"/>
    <property type="project" value="UniProtKB-KW"/>
</dbReference>
<dbReference type="InterPro" id="IPR000713">
    <property type="entry name" value="Mur_ligase_N"/>
</dbReference>
<feature type="domain" description="Mur ligase central" evidence="14">
    <location>
        <begin position="106"/>
        <end position="293"/>
    </location>
</feature>
<comment type="pathway">
    <text evidence="10 11">Cell wall biogenesis; peptidoglycan biosynthesis.</text>
</comment>
<feature type="domain" description="Mur ligase C-terminal" evidence="13">
    <location>
        <begin position="316"/>
        <end position="434"/>
    </location>
</feature>
<dbReference type="EMBL" id="CP048711">
    <property type="protein sequence ID" value="QIB66608.1"/>
    <property type="molecule type" value="Genomic_DNA"/>
</dbReference>
<keyword evidence="9 10" id="KW-0961">Cell wall biogenesis/degradation</keyword>
<evidence type="ECO:0000313" key="16">
    <source>
        <dbReference type="Proteomes" id="UP000477680"/>
    </source>
</evidence>
<evidence type="ECO:0000256" key="2">
    <source>
        <dbReference type="ARBA" id="ARBA00022598"/>
    </source>
</evidence>
<evidence type="ECO:0000256" key="9">
    <source>
        <dbReference type="ARBA" id="ARBA00023316"/>
    </source>
</evidence>
<accession>A0A6C0U3U4</accession>
<keyword evidence="8 10" id="KW-0131">Cell cycle</keyword>
<dbReference type="RefSeq" id="WP_163496042.1">
    <property type="nucleotide sequence ID" value="NZ_CP048711.1"/>
</dbReference>
<dbReference type="Pfam" id="PF01225">
    <property type="entry name" value="Mur_ligase"/>
    <property type="match status" value="1"/>
</dbReference>
<dbReference type="GO" id="GO:0008360">
    <property type="term" value="P:regulation of cell shape"/>
    <property type="evidence" value="ECO:0007669"/>
    <property type="project" value="UniProtKB-KW"/>
</dbReference>
<dbReference type="HAMAP" id="MF_02019">
    <property type="entry name" value="MurF"/>
    <property type="match status" value="1"/>
</dbReference>
<evidence type="ECO:0000256" key="10">
    <source>
        <dbReference type="HAMAP-Rule" id="MF_02019"/>
    </source>
</evidence>
<evidence type="ECO:0000259" key="14">
    <source>
        <dbReference type="Pfam" id="PF08245"/>
    </source>
</evidence>
<dbReference type="InterPro" id="IPR013221">
    <property type="entry name" value="Mur_ligase_cen"/>
</dbReference>
<dbReference type="EC" id="6.3.2.10" evidence="10 11"/>
<comment type="subcellular location">
    <subcellularLocation>
        <location evidence="10 11">Cytoplasm</location>
    </subcellularLocation>
</comment>
<evidence type="ECO:0000256" key="7">
    <source>
        <dbReference type="ARBA" id="ARBA00022984"/>
    </source>
</evidence>
<evidence type="ECO:0000256" key="5">
    <source>
        <dbReference type="ARBA" id="ARBA00022840"/>
    </source>
</evidence>
<feature type="binding site" evidence="10">
    <location>
        <begin position="108"/>
        <end position="114"/>
    </location>
    <ligand>
        <name>ATP</name>
        <dbReference type="ChEBI" id="CHEBI:30616"/>
    </ligand>
</feature>
<keyword evidence="5 10" id="KW-0067">ATP-binding</keyword>
<keyword evidence="7 10" id="KW-0573">Peptidoglycan synthesis</keyword>
<proteinExistence type="inferred from homology"/>
<dbReference type="SUPFAM" id="SSF53623">
    <property type="entry name" value="MurD-like peptide ligases, catalytic domain"/>
    <property type="match status" value="1"/>
</dbReference>
<dbReference type="GO" id="GO:0005737">
    <property type="term" value="C:cytoplasm"/>
    <property type="evidence" value="ECO:0007669"/>
    <property type="project" value="UniProtKB-SubCell"/>
</dbReference>
<name>A0A6C0U3U4_9GAMM</name>
<dbReference type="SUPFAM" id="SSF63418">
    <property type="entry name" value="MurE/MurF N-terminal domain"/>
    <property type="match status" value="1"/>
</dbReference>
<evidence type="ECO:0000259" key="12">
    <source>
        <dbReference type="Pfam" id="PF01225"/>
    </source>
</evidence>
<evidence type="ECO:0000256" key="1">
    <source>
        <dbReference type="ARBA" id="ARBA00022490"/>
    </source>
</evidence>
<dbReference type="Gene3D" id="3.40.1190.10">
    <property type="entry name" value="Mur-like, catalytic domain"/>
    <property type="match status" value="1"/>
</dbReference>
<dbReference type="GO" id="GO:0009252">
    <property type="term" value="P:peptidoglycan biosynthetic process"/>
    <property type="evidence" value="ECO:0007669"/>
    <property type="project" value="UniProtKB-UniRule"/>
</dbReference>